<dbReference type="EMBL" id="FOEE01000004">
    <property type="protein sequence ID" value="SEO79021.1"/>
    <property type="molecule type" value="Genomic_DNA"/>
</dbReference>
<dbReference type="STRING" id="673521.SAMN05660991_01786"/>
<evidence type="ECO:0000256" key="1">
    <source>
        <dbReference type="SAM" id="MobiDB-lite"/>
    </source>
</evidence>
<dbReference type="RefSeq" id="WP_244524544.1">
    <property type="nucleotide sequence ID" value="NZ_FOEE01000004.1"/>
</dbReference>
<evidence type="ECO:0000313" key="2">
    <source>
        <dbReference type="EMBL" id="SEO79021.1"/>
    </source>
</evidence>
<proteinExistence type="predicted"/>
<dbReference type="InterPro" id="IPR007060">
    <property type="entry name" value="FtsL/DivIC"/>
</dbReference>
<keyword evidence="2" id="KW-0131">Cell cycle</keyword>
<feature type="region of interest" description="Disordered" evidence="1">
    <location>
        <begin position="1"/>
        <end position="25"/>
    </location>
</feature>
<keyword evidence="2" id="KW-0132">Cell division</keyword>
<dbReference type="GO" id="GO:0051301">
    <property type="term" value="P:cell division"/>
    <property type="evidence" value="ECO:0007669"/>
    <property type="project" value="UniProtKB-KW"/>
</dbReference>
<name>A0A1H8SK55_9ACTN</name>
<dbReference type="AlphaFoldDB" id="A0A1H8SK55"/>
<reference evidence="3" key="1">
    <citation type="submission" date="2016-10" db="EMBL/GenBank/DDBJ databases">
        <authorList>
            <person name="Varghese N."/>
            <person name="Submissions S."/>
        </authorList>
    </citation>
    <scope>NUCLEOTIDE SEQUENCE [LARGE SCALE GENOMIC DNA]</scope>
    <source>
        <strain evidence="3">DSM 45413</strain>
    </source>
</reference>
<accession>A0A1H8SK55</accession>
<organism evidence="2 3">
    <name type="scientific">Trujillonella endophytica</name>
    <dbReference type="NCBI Taxonomy" id="673521"/>
    <lineage>
        <taxon>Bacteria</taxon>
        <taxon>Bacillati</taxon>
        <taxon>Actinomycetota</taxon>
        <taxon>Actinomycetes</taxon>
        <taxon>Geodermatophilales</taxon>
        <taxon>Geodermatophilaceae</taxon>
        <taxon>Trujillonella</taxon>
    </lineage>
</organism>
<evidence type="ECO:0000313" key="3">
    <source>
        <dbReference type="Proteomes" id="UP000198960"/>
    </source>
</evidence>
<protein>
    <submittedName>
        <fullName evidence="2">Cell division protein FtsB</fullName>
    </submittedName>
</protein>
<dbReference type="Proteomes" id="UP000198960">
    <property type="component" value="Unassembled WGS sequence"/>
</dbReference>
<sequence length="155" mass="16551">MSGAGNRPEQRRPGRRTARTTAAPARPRHQLFTGRTVLLVGLVLLLALTLAGPVQQYLAGRAELAALAAEGAALDQEIAEQEARLAELRDPAVLAREARERFFYVAPGDRLVRVVDEADAEGDAGTVPEAADPAPRTWYDGLLGSVRAADDLGDE</sequence>
<keyword evidence="3" id="KW-1185">Reference proteome</keyword>
<gene>
    <name evidence="2" type="ORF">SAMN05660991_01786</name>
</gene>
<dbReference type="Pfam" id="PF04977">
    <property type="entry name" value="DivIC"/>
    <property type="match status" value="1"/>
</dbReference>